<evidence type="ECO:0000313" key="1">
    <source>
        <dbReference type="EMBL" id="TCG05291.1"/>
    </source>
</evidence>
<dbReference type="EMBL" id="MWML01000179">
    <property type="protein sequence ID" value="TCG05291.1"/>
    <property type="molecule type" value="Genomic_DNA"/>
</dbReference>
<organism evidence="1 2">
    <name type="scientific">Paraburkholderia steynii</name>
    <dbReference type="NCBI Taxonomy" id="1245441"/>
    <lineage>
        <taxon>Bacteria</taxon>
        <taxon>Pseudomonadati</taxon>
        <taxon>Pseudomonadota</taxon>
        <taxon>Betaproteobacteria</taxon>
        <taxon>Burkholderiales</taxon>
        <taxon>Burkholderiaceae</taxon>
        <taxon>Paraburkholderia</taxon>
    </lineage>
</organism>
<dbReference type="Proteomes" id="UP000294200">
    <property type="component" value="Unassembled WGS sequence"/>
</dbReference>
<name>A0A4R0XGQ0_9BURK</name>
<keyword evidence="2" id="KW-1185">Reference proteome</keyword>
<dbReference type="AlphaFoldDB" id="A0A4R0XGQ0"/>
<gene>
    <name evidence="1" type="ORF">BZM27_34845</name>
</gene>
<protein>
    <submittedName>
        <fullName evidence="1">Uncharacterized protein</fullName>
    </submittedName>
</protein>
<comment type="caution">
    <text evidence="1">The sequence shown here is derived from an EMBL/GenBank/DDBJ whole genome shotgun (WGS) entry which is preliminary data.</text>
</comment>
<evidence type="ECO:0000313" key="2">
    <source>
        <dbReference type="Proteomes" id="UP000294200"/>
    </source>
</evidence>
<proteinExistence type="predicted"/>
<reference evidence="1 2" key="1">
    <citation type="submission" date="2017-02" db="EMBL/GenBank/DDBJ databases">
        <title>Paraburkholderia sophoroidis sp. nov. and Paraburkholderia steynii sp. nov. rhizobial symbionts of the fynbos legume Hypocalyptus sophoroides.</title>
        <authorList>
            <person name="Steenkamp E.T."/>
            <person name="Beukes C.W."/>
            <person name="Van Zyl E."/>
            <person name="Avontuur J."/>
            <person name="Chan W.Y."/>
            <person name="Hassen A."/>
            <person name="Palmer M."/>
            <person name="Mthombeni L."/>
            <person name="Phalane F."/>
            <person name="Sereme K."/>
            <person name="Venter S.N."/>
        </authorList>
    </citation>
    <scope>NUCLEOTIDE SEQUENCE [LARGE SCALE GENOMIC DNA]</scope>
    <source>
        <strain evidence="1 2">HC1.1ba</strain>
    </source>
</reference>
<sequence length="69" mass="7641">MFTVIESCETGSASHGLLRFYFNGLLRCANSDIKMEGSVTQEETRTLEEARQRLGLDAGAPSTQAETWE</sequence>
<accession>A0A4R0XGQ0</accession>